<dbReference type="EMBL" id="JAYGHY010000017">
    <property type="protein sequence ID" value="MEA5442325.1"/>
    <property type="molecule type" value="Genomic_DNA"/>
</dbReference>
<feature type="region of interest" description="Disordered" evidence="1">
    <location>
        <begin position="133"/>
        <end position="165"/>
    </location>
</feature>
<keyword evidence="3" id="KW-1185">Reference proteome</keyword>
<evidence type="ECO:0000256" key="1">
    <source>
        <dbReference type="SAM" id="MobiDB-lite"/>
    </source>
</evidence>
<accession>A0ABU5SVF4</accession>
<name>A0ABU5SVF4_9CYAN</name>
<organism evidence="2 3">
    <name type="scientific">Cyanobium gracile UHCC 0281</name>
    <dbReference type="NCBI Taxonomy" id="3110309"/>
    <lineage>
        <taxon>Bacteria</taxon>
        <taxon>Bacillati</taxon>
        <taxon>Cyanobacteriota</taxon>
        <taxon>Cyanophyceae</taxon>
        <taxon>Synechococcales</taxon>
        <taxon>Prochlorococcaceae</taxon>
        <taxon>Cyanobium</taxon>
    </lineage>
</organism>
<reference evidence="2 3" key="1">
    <citation type="submission" date="2023-12" db="EMBL/GenBank/DDBJ databases">
        <title>Baltic Sea Cyanobacteria.</title>
        <authorList>
            <person name="Delbaje E."/>
            <person name="Fewer D.P."/>
            <person name="Shishido T.K."/>
        </authorList>
    </citation>
    <scope>NUCLEOTIDE SEQUENCE [LARGE SCALE GENOMIC DNA]</scope>
    <source>
        <strain evidence="2 3">UHCC 0281</strain>
    </source>
</reference>
<feature type="compositionally biased region" description="Basic and acidic residues" evidence="1">
    <location>
        <begin position="154"/>
        <end position="165"/>
    </location>
</feature>
<comment type="caution">
    <text evidence="2">The sequence shown here is derived from an EMBL/GenBank/DDBJ whole genome shotgun (WGS) entry which is preliminary data.</text>
</comment>
<evidence type="ECO:0000313" key="2">
    <source>
        <dbReference type="EMBL" id="MEA5442325.1"/>
    </source>
</evidence>
<protein>
    <submittedName>
        <fullName evidence="2">Uncharacterized protein</fullName>
    </submittedName>
</protein>
<dbReference type="RefSeq" id="WP_323356403.1">
    <property type="nucleotide sequence ID" value="NZ_JAYGHY010000017.1"/>
</dbReference>
<gene>
    <name evidence="2" type="ORF">VB739_07155</name>
</gene>
<evidence type="ECO:0000313" key="3">
    <source>
        <dbReference type="Proteomes" id="UP001302329"/>
    </source>
</evidence>
<dbReference type="Proteomes" id="UP001302329">
    <property type="component" value="Unassembled WGS sequence"/>
</dbReference>
<sequence>MISRSSRLLHAALVAVCGAGIVYAPVQAQTSLNLQLGQPGYYGPISIGNLAPPAVYGRRPVIVNLAKGSDRWRKASLQPIYLRVPLNETRNWSRYCGLYRACNVPVQFVRDDWYRNVYAPRVRAAQAQQARDQWRASRQSAKRVVVTPPGRAYGTEKRRGWDNDD</sequence>
<proteinExistence type="predicted"/>